<proteinExistence type="predicted"/>
<gene>
    <name evidence="1" type="ORF">CDAUBV1_LOCUS9448</name>
</gene>
<reference evidence="1" key="1">
    <citation type="submission" date="2024-06" db="EMBL/GenBank/DDBJ databases">
        <authorList>
            <person name="Liu X."/>
            <person name="Lenzi L."/>
            <person name="Haldenby T S."/>
            <person name="Uol C."/>
        </authorList>
    </citation>
    <scope>NUCLEOTIDE SEQUENCE</scope>
</reference>
<protein>
    <submittedName>
        <fullName evidence="1">Uncharacterized protein</fullName>
    </submittedName>
</protein>
<evidence type="ECO:0000313" key="2">
    <source>
        <dbReference type="Proteomes" id="UP001497525"/>
    </source>
</evidence>
<dbReference type="Proteomes" id="UP001497525">
    <property type="component" value="Unassembled WGS sequence"/>
</dbReference>
<name>A0AAV2TDR2_CALDB</name>
<sequence length="645" mass="73041">MSLEQCIRQSLMGGIINGVEYPPNEAWCAWAKDHGVFENSVQTAGVSKEVQPSTSADGVHKTEFSHQDSVATCSFAYLKSGQFSNELDLVESDTGQHYGRPFYFLCTYRICLSRTVPNTKEKFPWDSCSEYYFLGTENPVDFFPFISHPTICAWVDSVLYNEVNHSTQKVTVGDWPSSEAYSLWQSYGPEVDSHERGEMEVSDTGSSNEVNVPYNYGVLNGTSCIASAGDEINTDNCKMSGDLTDALPLEIGDATSVLLSHATARGDDAGLEIESQTMNLLNSSLENKNTTENNHQFTLPLVDDPKTDTSLRTEVEDGCHKRYRSKAEVILPSTMLTSRVTVDRLISYHCDENPGDFRQIRSQEQTEANDFSPVVSDLVDQDGLYMPDYLDESDWSDIQEKMLESSSLMRQLMPLWWPLYQTRWPPCFCSGQWIVLIPTRKDWYLYDFLRPSPVGLYSSLYHYSQKNSHVDSLILVDVLALSPFSPIFNRMISIHLSHTFENVDFPYYIWRSVEWMSLAEALSYRSVWRSGGGGSMINQSSFVLAGLCLISNWIGYLSRMELYSHPLGYTRRATTLLLDSMGVSCLTAASLGCGQCPVFDAWPFWLAYRTSRILCHVTCFLSRFRFPYCKHSAHLLFPFNDVDEI</sequence>
<comment type="caution">
    <text evidence="1">The sequence shown here is derived from an EMBL/GenBank/DDBJ whole genome shotgun (WGS) entry which is preliminary data.</text>
</comment>
<dbReference type="AlphaFoldDB" id="A0AAV2TDR2"/>
<dbReference type="EMBL" id="CAXLJL010000256">
    <property type="protein sequence ID" value="CAL5135279.1"/>
    <property type="molecule type" value="Genomic_DNA"/>
</dbReference>
<accession>A0AAV2TDR2</accession>
<organism evidence="1 2">
    <name type="scientific">Calicophoron daubneyi</name>
    <name type="common">Rumen fluke</name>
    <name type="synonym">Paramphistomum daubneyi</name>
    <dbReference type="NCBI Taxonomy" id="300641"/>
    <lineage>
        <taxon>Eukaryota</taxon>
        <taxon>Metazoa</taxon>
        <taxon>Spiralia</taxon>
        <taxon>Lophotrochozoa</taxon>
        <taxon>Platyhelminthes</taxon>
        <taxon>Trematoda</taxon>
        <taxon>Digenea</taxon>
        <taxon>Plagiorchiida</taxon>
        <taxon>Pronocephalata</taxon>
        <taxon>Paramphistomoidea</taxon>
        <taxon>Paramphistomidae</taxon>
        <taxon>Calicophoron</taxon>
    </lineage>
</organism>
<evidence type="ECO:0000313" key="1">
    <source>
        <dbReference type="EMBL" id="CAL5135279.1"/>
    </source>
</evidence>